<evidence type="ECO:0000259" key="4">
    <source>
        <dbReference type="SMART" id="SM01349"/>
    </source>
</evidence>
<dbReference type="Proteomes" id="UP000235392">
    <property type="component" value="Unassembled WGS sequence"/>
</dbReference>
<dbReference type="GO" id="GO:0046785">
    <property type="term" value="P:microtubule polymerization"/>
    <property type="evidence" value="ECO:0007669"/>
    <property type="project" value="InterPro"/>
</dbReference>
<gene>
    <name evidence="5" type="ORF">PCASD_14345</name>
</gene>
<dbReference type="GO" id="GO:0005856">
    <property type="term" value="C:cytoskeleton"/>
    <property type="evidence" value="ECO:0007669"/>
    <property type="project" value="UniProtKB-SubCell"/>
</dbReference>
<dbReference type="GO" id="GO:0061863">
    <property type="term" value="F:microtubule plus end polymerase"/>
    <property type="evidence" value="ECO:0007669"/>
    <property type="project" value="InterPro"/>
</dbReference>
<proteinExistence type="predicted"/>
<accession>A0A2N5U3R8</accession>
<dbReference type="PANTHER" id="PTHR12609">
    <property type="entry name" value="MICROTUBULE ASSOCIATED PROTEIN XMAP215"/>
    <property type="match status" value="1"/>
</dbReference>
<evidence type="ECO:0000313" key="6">
    <source>
        <dbReference type="Proteomes" id="UP000235392"/>
    </source>
</evidence>
<dbReference type="InterPro" id="IPR045110">
    <property type="entry name" value="XMAP215"/>
</dbReference>
<feature type="domain" description="TOG" evidence="4">
    <location>
        <begin position="20"/>
        <end position="232"/>
    </location>
</feature>
<dbReference type="InterPro" id="IPR016024">
    <property type="entry name" value="ARM-type_fold"/>
</dbReference>
<comment type="caution">
    <text evidence="5">The sequence shown here is derived from an EMBL/GenBank/DDBJ whole genome shotgun (WGS) entry which is preliminary data.</text>
</comment>
<evidence type="ECO:0000256" key="2">
    <source>
        <dbReference type="ARBA" id="ARBA00022490"/>
    </source>
</evidence>
<comment type="subcellular location">
    <subcellularLocation>
        <location evidence="1">Cytoplasm</location>
        <location evidence="1">Cytoskeleton</location>
    </subcellularLocation>
</comment>
<keyword evidence="2" id="KW-0963">Cytoplasm</keyword>
<organism evidence="5 6">
    <name type="scientific">Puccinia coronata f. sp. avenae</name>
    <dbReference type="NCBI Taxonomy" id="200324"/>
    <lineage>
        <taxon>Eukaryota</taxon>
        <taxon>Fungi</taxon>
        <taxon>Dikarya</taxon>
        <taxon>Basidiomycota</taxon>
        <taxon>Pucciniomycotina</taxon>
        <taxon>Pucciniomycetes</taxon>
        <taxon>Pucciniales</taxon>
        <taxon>Pucciniaceae</taxon>
        <taxon>Puccinia</taxon>
    </lineage>
</organism>
<dbReference type="InterPro" id="IPR048491">
    <property type="entry name" value="XMAP215_CLASP_TOG"/>
</dbReference>
<dbReference type="GO" id="GO:0007051">
    <property type="term" value="P:spindle organization"/>
    <property type="evidence" value="ECO:0007669"/>
    <property type="project" value="InterPro"/>
</dbReference>
<dbReference type="GO" id="GO:0030951">
    <property type="term" value="P:establishment or maintenance of microtubule cytoskeleton polarity"/>
    <property type="evidence" value="ECO:0007669"/>
    <property type="project" value="InterPro"/>
</dbReference>
<reference evidence="5 6" key="1">
    <citation type="submission" date="2017-11" db="EMBL/GenBank/DDBJ databases">
        <title>De novo assembly and phasing of dikaryotic genomes from two isolates of Puccinia coronata f. sp. avenae, the causal agent of oat crown rust.</title>
        <authorList>
            <person name="Miller M.E."/>
            <person name="Zhang Y."/>
            <person name="Omidvar V."/>
            <person name="Sperschneider J."/>
            <person name="Schwessinger B."/>
            <person name="Raley C."/>
            <person name="Palmer J.M."/>
            <person name="Garnica D."/>
            <person name="Upadhyaya N."/>
            <person name="Rathjen J."/>
            <person name="Taylor J.M."/>
            <person name="Park R.F."/>
            <person name="Dodds P.N."/>
            <person name="Hirsch C.D."/>
            <person name="Kianian S.F."/>
            <person name="Figueroa M."/>
        </authorList>
    </citation>
    <scope>NUCLEOTIDE SEQUENCE [LARGE SCALE GENOMIC DNA]</scope>
    <source>
        <strain evidence="5">12SD80</strain>
    </source>
</reference>
<dbReference type="SUPFAM" id="SSF48371">
    <property type="entry name" value="ARM repeat"/>
    <property type="match status" value="1"/>
</dbReference>
<keyword evidence="3" id="KW-0206">Cytoskeleton</keyword>
<evidence type="ECO:0000256" key="3">
    <source>
        <dbReference type="ARBA" id="ARBA00023212"/>
    </source>
</evidence>
<evidence type="ECO:0000256" key="1">
    <source>
        <dbReference type="ARBA" id="ARBA00004245"/>
    </source>
</evidence>
<dbReference type="InterPro" id="IPR034085">
    <property type="entry name" value="TOG"/>
</dbReference>
<sequence length="236" mass="26585">MIMVGVPAVWEFLIHIPWKHLCGARIWLTSEPHQTFLWKPRLAAYKTLIKQFQPPEDKHDDVFTDWNHDLQWLQKAVMDSNAVPQEKGVLLVSIYIRLAGRVGSRCRSDHITPLVEKCLATNTQKGTQEATIECILGWAMSEADGDKPEGIVSAVLERLNSKQPKVVAGTVSALHALIFEFGVRAINIKPILKALPQIFAHADKGVRKETGMMRRCRNRPATLGCLFLLSSLNIFR</sequence>
<dbReference type="SMART" id="SM01349">
    <property type="entry name" value="TOG"/>
    <property type="match status" value="1"/>
</dbReference>
<name>A0A2N5U3R8_9BASI</name>
<dbReference type="GO" id="GO:0051010">
    <property type="term" value="F:microtubule plus-end binding"/>
    <property type="evidence" value="ECO:0007669"/>
    <property type="project" value="InterPro"/>
</dbReference>
<dbReference type="AlphaFoldDB" id="A0A2N5U3R8"/>
<dbReference type="Gene3D" id="1.25.10.10">
    <property type="entry name" value="Leucine-rich Repeat Variant"/>
    <property type="match status" value="1"/>
</dbReference>
<dbReference type="InterPro" id="IPR011989">
    <property type="entry name" value="ARM-like"/>
</dbReference>
<evidence type="ECO:0000313" key="5">
    <source>
        <dbReference type="EMBL" id="PLW32382.1"/>
    </source>
</evidence>
<protein>
    <recommendedName>
        <fullName evidence="4">TOG domain-containing protein</fullName>
    </recommendedName>
</protein>
<dbReference type="Pfam" id="PF21041">
    <property type="entry name" value="XMAP215_CLASP_TOG"/>
    <property type="match status" value="1"/>
</dbReference>
<dbReference type="EMBL" id="PGCI01000244">
    <property type="protein sequence ID" value="PLW32382.1"/>
    <property type="molecule type" value="Genomic_DNA"/>
</dbReference>